<dbReference type="Gene3D" id="3.40.630.190">
    <property type="entry name" value="LCP protein"/>
    <property type="match status" value="1"/>
</dbReference>
<dbReference type="PANTHER" id="PTHR33392:SF6">
    <property type="entry name" value="POLYISOPRENYL-TEICHOIC ACID--PEPTIDOGLYCAN TEICHOIC ACID TRANSFERASE TAGU"/>
    <property type="match status" value="1"/>
</dbReference>
<feature type="domain" description="LytR/CpsA/Psr regulator C-terminal" evidence="5">
    <location>
        <begin position="430"/>
        <end position="514"/>
    </location>
</feature>
<keyword evidence="7" id="KW-1185">Reference proteome</keyword>
<evidence type="ECO:0000313" key="7">
    <source>
        <dbReference type="Proteomes" id="UP000008495"/>
    </source>
</evidence>
<feature type="compositionally biased region" description="Low complexity" evidence="2">
    <location>
        <begin position="525"/>
        <end position="539"/>
    </location>
</feature>
<dbReference type="EMBL" id="BAGZ01000009">
    <property type="protein sequence ID" value="GAB78527.1"/>
    <property type="molecule type" value="Genomic_DNA"/>
</dbReference>
<sequence length="572" mass="60798">MDAAEDTSRRQADGNQARPSREPTHPASTPHAERPQPSGPGTPPPPSRGERYRRQRKKQILRIFTWIAAAVMVVVLVLLGYIGVEYVNLDRGLNRSDAVKDAHGGAVREPTGDVNILLMGLDSRLDLRGKPLPKDIYDAMHTGNSTIGGMNTNVLMLLHLPGGGRPATVIQIPRDDFVDFPGCPRNKCDGKIKESYDVAFQARQEELQKISGISDEEKHRQARDAGRAQSIRTVEAFLGKSVVVDHFIEVTMVAFYEIAQVVQPVTVCLKQDTKDNYSGADFKAGKQQISAEQAMSFVRQRRDALGDTAFSDLDRERRQQAFMASLAHQLKQKDTFVNPSRLDGLIDVAKKNIAVSEGLSPLDLARQAKQLTDGKVTFYTLPVVEFFTDKYGSSANRVDVPRIQATVAELLSAGKNAPATSSTTPTPRPAVSVVNASGVSGAASTLSEALAAAGYPRGGVGNAPAIQVGTFVQHAPGEAGAAAELITVLGPDATPLESTELRPGTLRVTLGTNFRMPPALGGTGSARTTPTAPAPSSATPLPPSTVGTGAKDEDTSATTLTALSGGGIPCVK</sequence>
<dbReference type="AlphaFoldDB" id="K6W9N7"/>
<dbReference type="InterPro" id="IPR004474">
    <property type="entry name" value="LytR_CpsA_psr"/>
</dbReference>
<evidence type="ECO:0000259" key="4">
    <source>
        <dbReference type="Pfam" id="PF03816"/>
    </source>
</evidence>
<dbReference type="Pfam" id="PF13399">
    <property type="entry name" value="LytR_C"/>
    <property type="match status" value="1"/>
</dbReference>
<name>K6W9N7_9MICO</name>
<proteinExistence type="inferred from homology"/>
<dbReference type="eggNOG" id="COG1316">
    <property type="taxonomic scope" value="Bacteria"/>
</dbReference>
<dbReference type="Gene3D" id="3.30.70.2390">
    <property type="match status" value="1"/>
</dbReference>
<dbReference type="InterPro" id="IPR027381">
    <property type="entry name" value="LytR/CpsA/Psr_C"/>
</dbReference>
<dbReference type="RefSeq" id="WP_006503282.1">
    <property type="nucleotide sequence ID" value="NZ_BAGZ01000009.1"/>
</dbReference>
<organism evidence="6 7">
    <name type="scientific">Austwickia chelonae NBRC 105200</name>
    <dbReference type="NCBI Taxonomy" id="1184607"/>
    <lineage>
        <taxon>Bacteria</taxon>
        <taxon>Bacillati</taxon>
        <taxon>Actinomycetota</taxon>
        <taxon>Actinomycetes</taxon>
        <taxon>Micrococcales</taxon>
        <taxon>Dermatophilaceae</taxon>
        <taxon>Austwickia</taxon>
    </lineage>
</organism>
<evidence type="ECO:0000256" key="1">
    <source>
        <dbReference type="ARBA" id="ARBA00006068"/>
    </source>
</evidence>
<feature type="compositionally biased region" description="Pro residues" evidence="2">
    <location>
        <begin position="37"/>
        <end position="47"/>
    </location>
</feature>
<evidence type="ECO:0000256" key="2">
    <source>
        <dbReference type="SAM" id="MobiDB-lite"/>
    </source>
</evidence>
<keyword evidence="3" id="KW-0812">Transmembrane</keyword>
<comment type="caution">
    <text evidence="6">The sequence shown here is derived from an EMBL/GenBank/DDBJ whole genome shotgun (WGS) entry which is preliminary data.</text>
</comment>
<dbReference type="Pfam" id="PF03816">
    <property type="entry name" value="LytR_cpsA_psr"/>
    <property type="match status" value="1"/>
</dbReference>
<feature type="region of interest" description="Disordered" evidence="2">
    <location>
        <begin position="517"/>
        <end position="555"/>
    </location>
</feature>
<dbReference type="InterPro" id="IPR050922">
    <property type="entry name" value="LytR/CpsA/Psr_CW_biosynth"/>
</dbReference>
<reference evidence="6 7" key="1">
    <citation type="submission" date="2012-08" db="EMBL/GenBank/DDBJ databases">
        <title>Whole genome shotgun sequence of Austwickia chelonae NBRC 105200.</title>
        <authorList>
            <person name="Yoshida I."/>
            <person name="Hosoyama A."/>
            <person name="Tsuchikane K."/>
            <person name="Katsumata H."/>
            <person name="Ando Y."/>
            <person name="Ohji S."/>
            <person name="Hamada M."/>
            <person name="Tamura T."/>
            <person name="Yamazoe A."/>
            <person name="Yamazaki S."/>
            <person name="Fujita N."/>
        </authorList>
    </citation>
    <scope>NUCLEOTIDE SEQUENCE [LARGE SCALE GENOMIC DNA]</scope>
    <source>
        <strain evidence="6 7">NBRC 105200</strain>
    </source>
</reference>
<evidence type="ECO:0000256" key="3">
    <source>
        <dbReference type="SAM" id="Phobius"/>
    </source>
</evidence>
<keyword evidence="3" id="KW-1133">Transmembrane helix</keyword>
<dbReference type="NCBIfam" id="TIGR00350">
    <property type="entry name" value="lytR_cpsA_psr"/>
    <property type="match status" value="1"/>
</dbReference>
<dbReference type="Proteomes" id="UP000008495">
    <property type="component" value="Unassembled WGS sequence"/>
</dbReference>
<dbReference type="STRING" id="100225.SAMN05421595_2803"/>
<keyword evidence="3" id="KW-0472">Membrane</keyword>
<evidence type="ECO:0008006" key="8">
    <source>
        <dbReference type="Google" id="ProtNLM"/>
    </source>
</evidence>
<comment type="similarity">
    <text evidence="1">Belongs to the LytR/CpsA/Psr (LCP) family.</text>
</comment>
<gene>
    <name evidence="6" type="ORF">AUCHE_09_01320</name>
</gene>
<accession>K6W9N7</accession>
<dbReference type="PANTHER" id="PTHR33392">
    <property type="entry name" value="POLYISOPRENYL-TEICHOIC ACID--PEPTIDOGLYCAN TEICHOIC ACID TRANSFERASE TAGU"/>
    <property type="match status" value="1"/>
</dbReference>
<feature type="domain" description="Cell envelope-related transcriptional attenuator" evidence="4">
    <location>
        <begin position="151"/>
        <end position="331"/>
    </location>
</feature>
<protein>
    <recommendedName>
        <fullName evidence="8">LytR family regulatory protein</fullName>
    </recommendedName>
</protein>
<evidence type="ECO:0000259" key="5">
    <source>
        <dbReference type="Pfam" id="PF13399"/>
    </source>
</evidence>
<evidence type="ECO:0000313" key="6">
    <source>
        <dbReference type="EMBL" id="GAB78527.1"/>
    </source>
</evidence>
<feature type="compositionally biased region" description="Basic and acidic residues" evidence="2">
    <location>
        <begin position="1"/>
        <end position="12"/>
    </location>
</feature>
<feature type="region of interest" description="Disordered" evidence="2">
    <location>
        <begin position="1"/>
        <end position="54"/>
    </location>
</feature>
<feature type="transmembrane region" description="Helical" evidence="3">
    <location>
        <begin position="63"/>
        <end position="84"/>
    </location>
</feature>